<comment type="caution">
    <text evidence="7">The sequence shown here is derived from an EMBL/GenBank/DDBJ whole genome shotgun (WGS) entry which is preliminary data.</text>
</comment>
<dbReference type="PROSITE" id="PS50865">
    <property type="entry name" value="ZF_MYND_2"/>
    <property type="match status" value="1"/>
</dbReference>
<evidence type="ECO:0000313" key="7">
    <source>
        <dbReference type="EMBL" id="KAG2493070.1"/>
    </source>
</evidence>
<dbReference type="GO" id="GO:0008270">
    <property type="term" value="F:zinc ion binding"/>
    <property type="evidence" value="ECO:0007669"/>
    <property type="project" value="UniProtKB-KW"/>
</dbReference>
<dbReference type="SUPFAM" id="SSF144232">
    <property type="entry name" value="HIT/MYND zinc finger-like"/>
    <property type="match status" value="1"/>
</dbReference>
<dbReference type="Proteomes" id="UP000612055">
    <property type="component" value="Unassembled WGS sequence"/>
</dbReference>
<feature type="region of interest" description="Disordered" evidence="5">
    <location>
        <begin position="366"/>
        <end position="394"/>
    </location>
</feature>
<keyword evidence="2 4" id="KW-0863">Zinc-finger</keyword>
<keyword evidence="1" id="KW-0479">Metal-binding</keyword>
<keyword evidence="8" id="KW-1185">Reference proteome</keyword>
<evidence type="ECO:0000256" key="2">
    <source>
        <dbReference type="ARBA" id="ARBA00022771"/>
    </source>
</evidence>
<sequence length="1141" mass="113982">MSAPADVLKGFTGAVKAFIDARPSDAQMHLLFSGAAMMQLTNSLPEALRSCMMGGNASTQPGDADACLPWLHAMVSTRSIPDWSEHMAIVLDRLRRAATARGAAPSAAASAMQGASLAAAVCVAAAAARTVAGGLVAGSFGPPARPSPAATAAASALSSAMDSFLGSPQLLTTCAGILAALRSLAEVSPREAALQTSLASIAAPLCSMAFALVELATAHFGVNGSDREKAGQWAAHVRLWQPTAAARGGGGGGGREFAHLQSSAAESLLAVLEGSGLLEEIAAAAISLRLPPASAQELAQGDPSLQLRMAATNLATAAYLLAQPAAAQAELDPPPPPLLRPTLALLRGPRLQRLLGLGLERLARDAGMQPDASASASASASAADGPGQGQGQGQGLGESWLLTVAYANRRPAEALLERMELLRAAAHVWLYELKHGPSGGGGAGGRGGGSVSPRGGGGAAVTLALAAGLPGRAARAAEAFARLYGSAGGAAGAAAAASSDVRMVLERRSGTAALALRGLLQAAVLAQERLAGAGRAGERGLNVGMVAAGVWVLAAACCLDLAGPAAASLLQELALEMLPGVAEGFRRMPPAERAAAAPAAARSRLPYALDTCARLAARRGGTAELARALTLEQPLRSFLLPSALEVLVLQPEVASGGGGSSGGGGGGGGVSVEAWRAGEDLGLMVTQAKAARVLCEHACRALGRQGGGSGGASLAEAAAGVAEAAFALWAGVAEACVLCPQVGGRELPRASLSAEARARREDMRAVLVRCAAVAVPPFVRLLDAMAAAYGGNSAAPPLPPAAVAALAKVLAAYDEGSIMVRRIGSCTPFSAAQKLLGPDLLLRMAGAAGRLMAAVEPRAGTQDPAAVLQGLLGPLMGGMGGAAPPPSLPAALLSSLYQPATGLTHAATNPALAPGIWAALRAASPGSSSSSSFPAAATAAAPSGTNGAAAAPEAVEDLRPLLRIVIKLDAKYGKWLGDLESAARAADSAEAFRQRAAALQQRIADDAGARGLNGVKAAWATEAGATEADADADVLEAALASTVKLCSNPLCARFEGACEAEVARKACTGCRRARYCAAECQKEHWREGHKAECKALAAEAAGAGAGGGAGVMAAGVRMLRCSQTRLLSVRHWQPAASALSH</sequence>
<dbReference type="InterPro" id="IPR002893">
    <property type="entry name" value="Znf_MYND"/>
</dbReference>
<name>A0A835Y5X5_9CHLO</name>
<dbReference type="Pfam" id="PF01753">
    <property type="entry name" value="zf-MYND"/>
    <property type="match status" value="1"/>
</dbReference>
<protein>
    <recommendedName>
        <fullName evidence="6">MYND-type domain-containing protein</fullName>
    </recommendedName>
</protein>
<evidence type="ECO:0000256" key="1">
    <source>
        <dbReference type="ARBA" id="ARBA00022723"/>
    </source>
</evidence>
<gene>
    <name evidence="7" type="ORF">HYH03_008733</name>
</gene>
<evidence type="ECO:0000256" key="3">
    <source>
        <dbReference type="ARBA" id="ARBA00022833"/>
    </source>
</evidence>
<evidence type="ECO:0000313" key="8">
    <source>
        <dbReference type="Proteomes" id="UP000612055"/>
    </source>
</evidence>
<evidence type="ECO:0000256" key="4">
    <source>
        <dbReference type="PROSITE-ProRule" id="PRU00134"/>
    </source>
</evidence>
<feature type="compositionally biased region" description="Low complexity" evidence="5">
    <location>
        <begin position="366"/>
        <end position="385"/>
    </location>
</feature>
<keyword evidence="3" id="KW-0862">Zinc</keyword>
<evidence type="ECO:0000259" key="6">
    <source>
        <dbReference type="PROSITE" id="PS50865"/>
    </source>
</evidence>
<dbReference type="AlphaFoldDB" id="A0A835Y5X5"/>
<proteinExistence type="predicted"/>
<accession>A0A835Y5X5</accession>
<feature type="domain" description="MYND-type" evidence="6">
    <location>
        <begin position="1055"/>
        <end position="1093"/>
    </location>
</feature>
<dbReference type="EMBL" id="JAEHOE010000040">
    <property type="protein sequence ID" value="KAG2493070.1"/>
    <property type="molecule type" value="Genomic_DNA"/>
</dbReference>
<organism evidence="7 8">
    <name type="scientific">Edaphochlamys debaryana</name>
    <dbReference type="NCBI Taxonomy" id="47281"/>
    <lineage>
        <taxon>Eukaryota</taxon>
        <taxon>Viridiplantae</taxon>
        <taxon>Chlorophyta</taxon>
        <taxon>core chlorophytes</taxon>
        <taxon>Chlorophyceae</taxon>
        <taxon>CS clade</taxon>
        <taxon>Chlamydomonadales</taxon>
        <taxon>Chlamydomonadales incertae sedis</taxon>
        <taxon>Edaphochlamys</taxon>
    </lineage>
</organism>
<dbReference type="OrthoDB" id="265717at2759"/>
<evidence type="ECO:0000256" key="5">
    <source>
        <dbReference type="SAM" id="MobiDB-lite"/>
    </source>
</evidence>
<dbReference type="Gene3D" id="6.10.140.2220">
    <property type="match status" value="1"/>
</dbReference>
<reference evidence="7" key="1">
    <citation type="journal article" date="2020" name="bioRxiv">
        <title>Comparative genomics of Chlamydomonas.</title>
        <authorList>
            <person name="Craig R.J."/>
            <person name="Hasan A.R."/>
            <person name="Ness R.W."/>
            <person name="Keightley P.D."/>
        </authorList>
    </citation>
    <scope>NUCLEOTIDE SEQUENCE</scope>
    <source>
        <strain evidence="7">CCAP 11/70</strain>
    </source>
</reference>